<accession>A0AAP8LAS5</accession>
<dbReference type="GO" id="GO:0003824">
    <property type="term" value="F:catalytic activity"/>
    <property type="evidence" value="ECO:0007669"/>
    <property type="project" value="InterPro"/>
</dbReference>
<evidence type="ECO:0000313" key="2">
    <source>
        <dbReference type="EMBL" id="PKD79753.1"/>
    </source>
</evidence>
<comment type="caution">
    <text evidence="2">The sequence shown here is derived from an EMBL/GenBank/DDBJ whole genome shotgun (WGS) entry which is preliminary data.</text>
</comment>
<dbReference type="Pfam" id="PF00668">
    <property type="entry name" value="Condensation"/>
    <property type="match status" value="1"/>
</dbReference>
<gene>
    <name evidence="2" type="ORF">CWS33_27905</name>
</gene>
<dbReference type="EMBL" id="PITP01000177">
    <property type="protein sequence ID" value="PKD79753.1"/>
    <property type="molecule type" value="Genomic_DNA"/>
</dbReference>
<dbReference type="InterPro" id="IPR001242">
    <property type="entry name" value="Condensation_dom"/>
</dbReference>
<dbReference type="Proteomes" id="UP000233549">
    <property type="component" value="Unassembled WGS sequence"/>
</dbReference>
<reference evidence="2 3" key="1">
    <citation type="submission" date="2017-12" db="EMBL/GenBank/DDBJ databases">
        <title>Rapid rising of carbapenem-resistant Enterobacteriaceae(CRE) and emergence of colistin resistance genemcr-1 in CRE in the hospital of Henan, China.</title>
        <authorList>
            <person name="Sun Q."/>
            <person name="Zhang R."/>
            <person name="Li Y."/>
            <person name="Shen Y."/>
            <person name="Zhang Y."/>
            <person name="Yang J."/>
            <person name="Shu L."/>
            <person name="Zhou H."/>
            <person name="Wang Y."/>
            <person name="Wang B."/>
            <person name="Shen Z."/>
        </authorList>
    </citation>
    <scope>NUCLEOTIDE SEQUENCE [LARGE SCALE GENOMIC DNA]</scope>
    <source>
        <strain evidence="2 3">3512</strain>
    </source>
</reference>
<evidence type="ECO:0000313" key="3">
    <source>
        <dbReference type="Proteomes" id="UP000233549"/>
    </source>
</evidence>
<dbReference type="AlphaFoldDB" id="A0AAP8LAS5"/>
<dbReference type="InterPro" id="IPR023213">
    <property type="entry name" value="CAT-like_dom_sf"/>
</dbReference>
<dbReference type="Gene3D" id="3.30.559.10">
    <property type="entry name" value="Chloramphenicol acetyltransferase-like domain"/>
    <property type="match status" value="1"/>
</dbReference>
<protein>
    <recommendedName>
        <fullName evidence="1">Condensation domain-containing protein</fullName>
    </recommendedName>
</protein>
<feature type="non-terminal residue" evidence="2">
    <location>
        <position position="1"/>
    </location>
</feature>
<name>A0AAP8LAS5_ECOLX</name>
<feature type="non-terminal residue" evidence="2">
    <location>
        <position position="170"/>
    </location>
</feature>
<dbReference type="SUPFAM" id="SSF52777">
    <property type="entry name" value="CoA-dependent acyltransferases"/>
    <property type="match status" value="1"/>
</dbReference>
<feature type="domain" description="Condensation" evidence="1">
    <location>
        <begin position="27"/>
        <end position="161"/>
    </location>
</feature>
<organism evidence="2 3">
    <name type="scientific">Escherichia coli</name>
    <dbReference type="NCBI Taxonomy" id="562"/>
    <lineage>
        <taxon>Bacteria</taxon>
        <taxon>Pseudomonadati</taxon>
        <taxon>Pseudomonadota</taxon>
        <taxon>Gammaproteobacteria</taxon>
        <taxon>Enterobacterales</taxon>
        <taxon>Enterobacteriaceae</taxon>
        <taxon>Escherichia</taxon>
    </lineage>
</organism>
<evidence type="ECO:0000259" key="1">
    <source>
        <dbReference type="Pfam" id="PF00668"/>
    </source>
</evidence>
<sequence>IHEQNGELYWRRNDAIHPLQHYTDHTLLTQVIRQPFDIYRGPLYRWALFAEGAGRYTLALVGHHLVIDGASSDEVFSLVSQYYGQQRLSTRLEAAEIAAINRQLQREVEQLAADGALAHWRAEAANLGAIDVPFEKSGAVRSDEAAELRFQVPKAQWKALKQGAGIRRMN</sequence>
<dbReference type="RefSeq" id="WP_141086219.1">
    <property type="nucleotide sequence ID" value="NZ_PITP01000177.1"/>
</dbReference>
<proteinExistence type="predicted"/>